<dbReference type="InParanoid" id="A0A0C3P085"/>
<dbReference type="AlphaFoldDB" id="A0A0C3P085"/>
<gene>
    <name evidence="1" type="ORF">M404DRAFT_1003465</name>
</gene>
<proteinExistence type="predicted"/>
<dbReference type="EMBL" id="KN831992">
    <property type="protein sequence ID" value="KIO00921.1"/>
    <property type="molecule type" value="Genomic_DNA"/>
</dbReference>
<reference evidence="1 2" key="1">
    <citation type="submission" date="2014-04" db="EMBL/GenBank/DDBJ databases">
        <authorList>
            <consortium name="DOE Joint Genome Institute"/>
            <person name="Kuo A."/>
            <person name="Kohler A."/>
            <person name="Costa M.D."/>
            <person name="Nagy L.G."/>
            <person name="Floudas D."/>
            <person name="Copeland A."/>
            <person name="Barry K.W."/>
            <person name="Cichocki N."/>
            <person name="Veneault-Fourrey C."/>
            <person name="LaButti K."/>
            <person name="Lindquist E.A."/>
            <person name="Lipzen A."/>
            <person name="Lundell T."/>
            <person name="Morin E."/>
            <person name="Murat C."/>
            <person name="Sun H."/>
            <person name="Tunlid A."/>
            <person name="Henrissat B."/>
            <person name="Grigoriev I.V."/>
            <person name="Hibbett D.S."/>
            <person name="Martin F."/>
            <person name="Nordberg H.P."/>
            <person name="Cantor M.N."/>
            <person name="Hua S.X."/>
        </authorList>
    </citation>
    <scope>NUCLEOTIDE SEQUENCE [LARGE SCALE GENOMIC DNA]</scope>
    <source>
        <strain evidence="1 2">Marx 270</strain>
    </source>
</reference>
<dbReference type="Proteomes" id="UP000054217">
    <property type="component" value="Unassembled WGS sequence"/>
</dbReference>
<protein>
    <submittedName>
        <fullName evidence="1">Uncharacterized protein</fullName>
    </submittedName>
</protein>
<name>A0A0C3P085_PISTI</name>
<evidence type="ECO:0000313" key="2">
    <source>
        <dbReference type="Proteomes" id="UP000054217"/>
    </source>
</evidence>
<reference evidence="2" key="2">
    <citation type="submission" date="2015-01" db="EMBL/GenBank/DDBJ databases">
        <title>Evolutionary Origins and Diversification of the Mycorrhizal Mutualists.</title>
        <authorList>
            <consortium name="DOE Joint Genome Institute"/>
            <consortium name="Mycorrhizal Genomics Consortium"/>
            <person name="Kohler A."/>
            <person name="Kuo A."/>
            <person name="Nagy L.G."/>
            <person name="Floudas D."/>
            <person name="Copeland A."/>
            <person name="Barry K.W."/>
            <person name="Cichocki N."/>
            <person name="Veneault-Fourrey C."/>
            <person name="LaButti K."/>
            <person name="Lindquist E.A."/>
            <person name="Lipzen A."/>
            <person name="Lundell T."/>
            <person name="Morin E."/>
            <person name="Murat C."/>
            <person name="Riley R."/>
            <person name="Ohm R."/>
            <person name="Sun H."/>
            <person name="Tunlid A."/>
            <person name="Henrissat B."/>
            <person name="Grigoriev I.V."/>
            <person name="Hibbett D.S."/>
            <person name="Martin F."/>
        </authorList>
    </citation>
    <scope>NUCLEOTIDE SEQUENCE [LARGE SCALE GENOMIC DNA]</scope>
    <source>
        <strain evidence="2">Marx 270</strain>
    </source>
</reference>
<accession>A0A0C3P085</accession>
<evidence type="ECO:0000313" key="1">
    <source>
        <dbReference type="EMBL" id="KIO00921.1"/>
    </source>
</evidence>
<organism evidence="1 2">
    <name type="scientific">Pisolithus tinctorius Marx 270</name>
    <dbReference type="NCBI Taxonomy" id="870435"/>
    <lineage>
        <taxon>Eukaryota</taxon>
        <taxon>Fungi</taxon>
        <taxon>Dikarya</taxon>
        <taxon>Basidiomycota</taxon>
        <taxon>Agaricomycotina</taxon>
        <taxon>Agaricomycetes</taxon>
        <taxon>Agaricomycetidae</taxon>
        <taxon>Boletales</taxon>
        <taxon>Sclerodermatineae</taxon>
        <taxon>Pisolithaceae</taxon>
        <taxon>Pisolithus</taxon>
    </lineage>
</organism>
<sequence>MKALSTVRMWTSVVLRPCSHRLKEPANLTATLDSKFTATVIHLIADPRVNRAAQRIRSFQTGWQQQ</sequence>
<keyword evidence="2" id="KW-1185">Reference proteome</keyword>
<dbReference type="HOGENOM" id="CLU_2832226_0_0_1"/>